<evidence type="ECO:0000256" key="1">
    <source>
        <dbReference type="ARBA" id="ARBA00004239"/>
    </source>
</evidence>
<evidence type="ECO:0000256" key="7">
    <source>
        <dbReference type="ARBA" id="ARBA00022702"/>
    </source>
</evidence>
<dbReference type="GO" id="GO:0001525">
    <property type="term" value="P:angiogenesis"/>
    <property type="evidence" value="ECO:0007669"/>
    <property type="project" value="UniProtKB-KW"/>
</dbReference>
<dbReference type="GO" id="GO:0031704">
    <property type="term" value="F:apelin receptor binding"/>
    <property type="evidence" value="ECO:0007669"/>
    <property type="project" value="InterPro"/>
</dbReference>
<reference evidence="12" key="1">
    <citation type="submission" date="2020-11" db="EMBL/GenBank/DDBJ databases">
        <title>Gallus gallus (Chicken) genome, bGalGal1, GRCg7b, maternal haplotype autosomes + Z &amp; W.</title>
        <authorList>
            <person name="Warren W."/>
            <person name="Formenti G."/>
            <person name="Fedrigo O."/>
            <person name="Haase B."/>
            <person name="Mountcastle J."/>
            <person name="Balacco J."/>
            <person name="Tracey A."/>
            <person name="Schneider V."/>
            <person name="Okimoto R."/>
            <person name="Cheng H."/>
            <person name="Hawken R."/>
            <person name="Howe K."/>
            <person name="Jarvis E.D."/>
        </authorList>
    </citation>
    <scope>NUCLEOTIDE SEQUENCE [LARGE SCALE GENOMIC DNA]</scope>
    <source>
        <strain evidence="12">Broiler</strain>
    </source>
</reference>
<comment type="similarity">
    <text evidence="2">Belongs to the apelin family.</text>
</comment>
<dbReference type="GeneID" id="101747811"/>
<dbReference type="Pfam" id="PF15360">
    <property type="entry name" value="Apelin"/>
    <property type="match status" value="1"/>
</dbReference>
<evidence type="ECO:0000256" key="11">
    <source>
        <dbReference type="SAM" id="MobiDB-lite"/>
    </source>
</evidence>
<proteinExistence type="inferred from homology"/>
<keyword evidence="6" id="KW-0037">Angiogenesis</keyword>
<keyword evidence="13" id="KW-1185">Reference proteome</keyword>
<evidence type="ECO:0000313" key="13">
    <source>
        <dbReference type="Proteomes" id="UP000000539"/>
    </source>
</evidence>
<evidence type="ECO:0000256" key="3">
    <source>
        <dbReference type="ARBA" id="ARBA00020395"/>
    </source>
</evidence>
<keyword evidence="4" id="KW-0217">Developmental protein</keyword>
<evidence type="ECO:0000256" key="4">
    <source>
        <dbReference type="ARBA" id="ARBA00022473"/>
    </source>
</evidence>
<dbReference type="Ensembl" id="ENSGALT00010035934.1">
    <property type="protein sequence ID" value="ENSGALP00010020853.1"/>
    <property type="gene ID" value="ENSGALG00010014943.1"/>
</dbReference>
<dbReference type="PANTHER" id="PTHR15953">
    <property type="entry name" value="APELIN"/>
    <property type="match status" value="1"/>
</dbReference>
<evidence type="ECO:0000313" key="12">
    <source>
        <dbReference type="Ensembl" id="ENSGALP00010020853.1"/>
    </source>
</evidence>
<accession>A0A8V0YQB3</accession>
<sequence>MTGRARGRAGLSPPTNAAIPERGHRLLRVRVPARPCPRAGRSMAARRWLLALLLLFCLALSAASAGPLGAGLDGMDPEDGLIRTLVRPRGARRGNVRRPGGWRRLRRPRPRLSHKGPMPF</sequence>
<dbReference type="Proteomes" id="UP000000539">
    <property type="component" value="Chromosome 4"/>
</dbReference>
<keyword evidence="7" id="KW-0372">Hormone</keyword>
<dbReference type="GeneTree" id="ENSGT00390000014020"/>
<comment type="subcellular location">
    <subcellularLocation>
        <location evidence="1">Secreted</location>
        <location evidence="1">Extracellular space</location>
    </subcellularLocation>
</comment>
<dbReference type="InterPro" id="IPR026155">
    <property type="entry name" value="Apelin"/>
</dbReference>
<feature type="region of interest" description="Disordered" evidence="11">
    <location>
        <begin position="1"/>
        <end position="21"/>
    </location>
</feature>
<dbReference type="RefSeq" id="XP_015133872.1">
    <property type="nucleotide sequence ID" value="XM_015278386.4"/>
</dbReference>
<reference evidence="12" key="2">
    <citation type="submission" date="2025-08" db="UniProtKB">
        <authorList>
            <consortium name="Ensembl"/>
        </authorList>
    </citation>
    <scope>IDENTIFICATION</scope>
    <source>
        <strain evidence="12">broiler</strain>
    </source>
</reference>
<dbReference type="CTD" id="8862"/>
<dbReference type="RefSeq" id="XP_040525364.1">
    <property type="nucleotide sequence ID" value="XM_040669430.2"/>
</dbReference>
<dbReference type="GO" id="GO:0005615">
    <property type="term" value="C:extracellular space"/>
    <property type="evidence" value="ECO:0000318"/>
    <property type="project" value="GO_Central"/>
</dbReference>
<feature type="region of interest" description="Disordered" evidence="11">
    <location>
        <begin position="89"/>
        <end position="120"/>
    </location>
</feature>
<dbReference type="GO" id="GO:0005179">
    <property type="term" value="F:hormone activity"/>
    <property type="evidence" value="ECO:0007669"/>
    <property type="project" value="UniProtKB-KW"/>
</dbReference>
<feature type="compositionally biased region" description="Basic residues" evidence="11">
    <location>
        <begin position="89"/>
        <end position="114"/>
    </location>
</feature>
<keyword evidence="9" id="KW-0306">Gastrulation</keyword>
<evidence type="ECO:0000256" key="6">
    <source>
        <dbReference type="ARBA" id="ARBA00022657"/>
    </source>
</evidence>
<protein>
    <recommendedName>
        <fullName evidence="3">Apelin</fullName>
    </recommendedName>
    <alternativeName>
        <fullName evidence="10">APJ endogenous ligand</fullName>
    </alternativeName>
</protein>
<dbReference type="FunCoup" id="A0A8V0YQB3">
    <property type="interactions" value="1"/>
</dbReference>
<organism evidence="12 13">
    <name type="scientific">Gallus gallus</name>
    <name type="common">Chicken</name>
    <dbReference type="NCBI Taxonomy" id="9031"/>
    <lineage>
        <taxon>Eukaryota</taxon>
        <taxon>Metazoa</taxon>
        <taxon>Chordata</taxon>
        <taxon>Craniata</taxon>
        <taxon>Vertebrata</taxon>
        <taxon>Euteleostomi</taxon>
        <taxon>Archelosauria</taxon>
        <taxon>Archosauria</taxon>
        <taxon>Dinosauria</taxon>
        <taxon>Saurischia</taxon>
        <taxon>Theropoda</taxon>
        <taxon>Coelurosauria</taxon>
        <taxon>Aves</taxon>
        <taxon>Neognathae</taxon>
        <taxon>Galloanserae</taxon>
        <taxon>Galliformes</taxon>
        <taxon>Phasianidae</taxon>
        <taxon>Phasianinae</taxon>
        <taxon>Gallus</taxon>
    </lineage>
</organism>
<keyword evidence="8" id="KW-0732">Signal</keyword>
<name>A0A8V0YQB3_CHICK</name>
<reference evidence="12" key="3">
    <citation type="submission" date="2025-09" db="UniProtKB">
        <authorList>
            <consortium name="Ensembl"/>
        </authorList>
    </citation>
    <scope>IDENTIFICATION</scope>
    <source>
        <strain evidence="12">broiler</strain>
    </source>
</reference>
<evidence type="ECO:0000256" key="5">
    <source>
        <dbReference type="ARBA" id="ARBA00022525"/>
    </source>
</evidence>
<dbReference type="GO" id="GO:0007369">
    <property type="term" value="P:gastrulation"/>
    <property type="evidence" value="ECO:0007669"/>
    <property type="project" value="UniProtKB-KW"/>
</dbReference>
<evidence type="ECO:0000256" key="2">
    <source>
        <dbReference type="ARBA" id="ARBA00008623"/>
    </source>
</evidence>
<evidence type="ECO:0000256" key="8">
    <source>
        <dbReference type="ARBA" id="ARBA00022729"/>
    </source>
</evidence>
<evidence type="ECO:0000256" key="10">
    <source>
        <dbReference type="ARBA" id="ARBA00030305"/>
    </source>
</evidence>
<gene>
    <name evidence="12" type="primary">APLN</name>
</gene>
<dbReference type="AlphaFoldDB" id="A0A8V0YQB3"/>
<dbReference type="KEGG" id="gga:101747811"/>
<keyword evidence="5" id="KW-0964">Secreted</keyword>
<dbReference type="PANTHER" id="PTHR15953:SF0">
    <property type="entry name" value="APELIN"/>
    <property type="match status" value="1"/>
</dbReference>
<evidence type="ECO:0000256" key="9">
    <source>
        <dbReference type="ARBA" id="ARBA00023218"/>
    </source>
</evidence>
<dbReference type="OMA" id="GHRQNGW"/>